<dbReference type="EMBL" id="VOHK01000004">
    <property type="protein sequence ID" value="TWT20087.1"/>
    <property type="molecule type" value="Genomic_DNA"/>
</dbReference>
<proteinExistence type="predicted"/>
<name>A0A5C5U263_9GAMM</name>
<evidence type="ECO:0000313" key="2">
    <source>
        <dbReference type="EMBL" id="TWT20087.1"/>
    </source>
</evidence>
<comment type="caution">
    <text evidence="2">The sequence shown here is derived from an EMBL/GenBank/DDBJ whole genome shotgun (WGS) entry which is preliminary data.</text>
</comment>
<organism evidence="2 3">
    <name type="scientific">Luteimonas marina</name>
    <dbReference type="NCBI Taxonomy" id="488485"/>
    <lineage>
        <taxon>Bacteria</taxon>
        <taxon>Pseudomonadati</taxon>
        <taxon>Pseudomonadota</taxon>
        <taxon>Gammaproteobacteria</taxon>
        <taxon>Lysobacterales</taxon>
        <taxon>Lysobacteraceae</taxon>
        <taxon>Luteimonas</taxon>
    </lineage>
</organism>
<dbReference type="Gene3D" id="1.10.533.10">
    <property type="entry name" value="Death Domain, Fas"/>
    <property type="match status" value="1"/>
</dbReference>
<accession>A0A5C5U263</accession>
<feature type="coiled-coil region" evidence="1">
    <location>
        <begin position="32"/>
        <end position="59"/>
    </location>
</feature>
<dbReference type="RefSeq" id="WP_146387588.1">
    <property type="nucleotide sequence ID" value="NZ_VOHK01000004.1"/>
</dbReference>
<dbReference type="AlphaFoldDB" id="A0A5C5U263"/>
<evidence type="ECO:0000256" key="1">
    <source>
        <dbReference type="SAM" id="Coils"/>
    </source>
</evidence>
<sequence>MTLLALSLLLAAVAFALSFWFRRRGGRRHRAMAQLLDSADALEDRLRVARSEIEAIAGDEENPVREAMQEMLRQRLWLQQHGHDASLEQLDTVRASIDAARDNIETQLLQIERARAALH</sequence>
<keyword evidence="3" id="KW-1185">Reference proteome</keyword>
<evidence type="ECO:0000313" key="3">
    <source>
        <dbReference type="Proteomes" id="UP000319980"/>
    </source>
</evidence>
<keyword evidence="1" id="KW-0175">Coiled coil</keyword>
<dbReference type="InterPro" id="IPR011029">
    <property type="entry name" value="DEATH-like_dom_sf"/>
</dbReference>
<dbReference type="OrthoDB" id="5966755at2"/>
<dbReference type="Proteomes" id="UP000319980">
    <property type="component" value="Unassembled WGS sequence"/>
</dbReference>
<dbReference type="CDD" id="cd01670">
    <property type="entry name" value="Death"/>
    <property type="match status" value="1"/>
</dbReference>
<protein>
    <submittedName>
        <fullName evidence="2">Uncharacterized protein</fullName>
    </submittedName>
</protein>
<reference evidence="2 3" key="1">
    <citation type="journal article" date="2008" name="Int. J. Syst. Evol. Microbiol.">
        <title>Luteimonas marina sp. nov., isolated from seawater.</title>
        <authorList>
            <person name="Baik K.S."/>
            <person name="Park S.C."/>
            <person name="Kim M.S."/>
            <person name="Kim E.M."/>
            <person name="Park C."/>
            <person name="Chun J."/>
            <person name="Seong C.N."/>
        </authorList>
    </citation>
    <scope>NUCLEOTIDE SEQUENCE [LARGE SCALE GENOMIC DNA]</scope>
    <source>
        <strain evidence="2 3">FR1330</strain>
    </source>
</reference>
<gene>
    <name evidence="2" type="ORF">FQY83_10055</name>
</gene>